<organism evidence="2 3">
    <name type="scientific">Austropuccinia psidii MF-1</name>
    <dbReference type="NCBI Taxonomy" id="1389203"/>
    <lineage>
        <taxon>Eukaryota</taxon>
        <taxon>Fungi</taxon>
        <taxon>Dikarya</taxon>
        <taxon>Basidiomycota</taxon>
        <taxon>Pucciniomycotina</taxon>
        <taxon>Pucciniomycetes</taxon>
        <taxon>Pucciniales</taxon>
        <taxon>Sphaerophragmiaceae</taxon>
        <taxon>Austropuccinia</taxon>
    </lineage>
</organism>
<name>A0A9Q3BJI8_9BASI</name>
<dbReference type="AlphaFoldDB" id="A0A9Q3BJI8"/>
<feature type="signal peptide" evidence="1">
    <location>
        <begin position="1"/>
        <end position="22"/>
    </location>
</feature>
<keyword evidence="3" id="KW-1185">Reference proteome</keyword>
<protein>
    <submittedName>
        <fullName evidence="2">Uncharacterized protein</fullName>
    </submittedName>
</protein>
<comment type="caution">
    <text evidence="2">The sequence shown here is derived from an EMBL/GenBank/DDBJ whole genome shotgun (WGS) entry which is preliminary data.</text>
</comment>
<sequence length="240" mass="26586">MRKYHTVEIFFSVVLFFIGSLALQAKSAGPKQPGENHKHSFLIALSTGYRPNLTLLKKSKTSNVILTAGNATDYKNSAKGPPDFDGRLLTGRFVIVDNNTLVPQNRGRRGVLGWNDRWVIGKIIHENQCLKATLKKPYLVLASCGGEQLKDRSLAWVNYGPVFEGGLGSSLLPFGIQSTQAFIQGPSPKQTDSWLISEVSKNTVDQMVVMTNERIFWKSAKLTAFYYDRKDLVTGGCEGN</sequence>
<feature type="chain" id="PRO_5040122208" evidence="1">
    <location>
        <begin position="23"/>
        <end position="240"/>
    </location>
</feature>
<proteinExistence type="predicted"/>
<evidence type="ECO:0000256" key="1">
    <source>
        <dbReference type="SAM" id="SignalP"/>
    </source>
</evidence>
<evidence type="ECO:0000313" key="3">
    <source>
        <dbReference type="Proteomes" id="UP000765509"/>
    </source>
</evidence>
<gene>
    <name evidence="2" type="ORF">O181_005720</name>
</gene>
<keyword evidence="1" id="KW-0732">Signal</keyword>
<dbReference type="Proteomes" id="UP000765509">
    <property type="component" value="Unassembled WGS sequence"/>
</dbReference>
<dbReference type="EMBL" id="AVOT02001186">
    <property type="protein sequence ID" value="MBW0466005.1"/>
    <property type="molecule type" value="Genomic_DNA"/>
</dbReference>
<evidence type="ECO:0000313" key="2">
    <source>
        <dbReference type="EMBL" id="MBW0466005.1"/>
    </source>
</evidence>
<reference evidence="2" key="1">
    <citation type="submission" date="2021-03" db="EMBL/GenBank/DDBJ databases">
        <title>Draft genome sequence of rust myrtle Austropuccinia psidii MF-1, a brazilian biotype.</title>
        <authorList>
            <person name="Quecine M.C."/>
            <person name="Pachon D.M.R."/>
            <person name="Bonatelli M.L."/>
            <person name="Correr F.H."/>
            <person name="Franceschini L.M."/>
            <person name="Leite T.F."/>
            <person name="Margarido G.R.A."/>
            <person name="Almeida C.A."/>
            <person name="Ferrarezi J.A."/>
            <person name="Labate C.A."/>
        </authorList>
    </citation>
    <scope>NUCLEOTIDE SEQUENCE</scope>
    <source>
        <strain evidence="2">MF-1</strain>
    </source>
</reference>
<accession>A0A9Q3BJI8</accession>